<feature type="repeat" description="PPR" evidence="3">
    <location>
        <begin position="427"/>
        <end position="461"/>
    </location>
</feature>
<comment type="similarity">
    <text evidence="1">Belongs to the PPR family. P subfamily.</text>
</comment>
<dbReference type="GO" id="GO:0009570">
    <property type="term" value="C:chloroplast stroma"/>
    <property type="evidence" value="ECO:0000318"/>
    <property type="project" value="GO_Central"/>
</dbReference>
<evidence type="ECO:0000256" key="1">
    <source>
        <dbReference type="ARBA" id="ARBA00007626"/>
    </source>
</evidence>
<feature type="repeat" description="PPR" evidence="3">
    <location>
        <begin position="390"/>
        <end position="420"/>
    </location>
</feature>
<dbReference type="SUPFAM" id="SSF81901">
    <property type="entry name" value="HCP-like"/>
    <property type="match status" value="1"/>
</dbReference>
<dbReference type="SMART" id="SM00463">
    <property type="entry name" value="SMR"/>
    <property type="match status" value="1"/>
</dbReference>
<keyword evidence="7" id="KW-1185">Reference proteome</keyword>
<proteinExistence type="inferred from homology"/>
<keyword evidence="2" id="KW-0677">Repeat</keyword>
<dbReference type="EMBL" id="LFYR01001529">
    <property type="protein sequence ID" value="KMZ61086.1"/>
    <property type="molecule type" value="Genomic_DNA"/>
</dbReference>
<feature type="repeat" description="PPR" evidence="3">
    <location>
        <begin position="214"/>
        <end position="248"/>
    </location>
</feature>
<dbReference type="OrthoDB" id="185373at2759"/>
<dbReference type="Pfam" id="PF13041">
    <property type="entry name" value="PPR_2"/>
    <property type="match status" value="1"/>
</dbReference>
<evidence type="ECO:0000256" key="3">
    <source>
        <dbReference type="PROSITE-ProRule" id="PRU00708"/>
    </source>
</evidence>
<dbReference type="NCBIfam" id="TIGR00756">
    <property type="entry name" value="PPR"/>
    <property type="match status" value="8"/>
</dbReference>
<feature type="repeat" description="PPR" evidence="3">
    <location>
        <begin position="319"/>
        <end position="349"/>
    </location>
</feature>
<feature type="repeat" description="PPR" evidence="3">
    <location>
        <begin position="355"/>
        <end position="389"/>
    </location>
</feature>
<dbReference type="Proteomes" id="UP000036987">
    <property type="component" value="Unassembled WGS sequence"/>
</dbReference>
<dbReference type="GO" id="GO:0003729">
    <property type="term" value="F:mRNA binding"/>
    <property type="evidence" value="ECO:0000318"/>
    <property type="project" value="GO_Central"/>
</dbReference>
<dbReference type="STRING" id="29655.A0A0K9NWD9"/>
<evidence type="ECO:0000256" key="2">
    <source>
        <dbReference type="ARBA" id="ARBA00022737"/>
    </source>
</evidence>
<dbReference type="InterPro" id="IPR011990">
    <property type="entry name" value="TPR-like_helical_dom_sf"/>
</dbReference>
<dbReference type="OMA" id="RPWQAKK"/>
<dbReference type="AlphaFoldDB" id="A0A0K9NWD9"/>
<feature type="repeat" description="PPR" evidence="3">
    <location>
        <begin position="249"/>
        <end position="283"/>
    </location>
</feature>
<dbReference type="PROSITE" id="PS50828">
    <property type="entry name" value="SMR"/>
    <property type="match status" value="1"/>
</dbReference>
<evidence type="ECO:0000259" key="5">
    <source>
        <dbReference type="PROSITE" id="PS50828"/>
    </source>
</evidence>
<evidence type="ECO:0000313" key="7">
    <source>
        <dbReference type="Proteomes" id="UP000036987"/>
    </source>
</evidence>
<feature type="domain" description="Smr" evidence="5">
    <location>
        <begin position="609"/>
        <end position="693"/>
    </location>
</feature>
<sequence length="710" mass="79506">MTFLLTSSAAASAATGLSSPSIHCRQSSSFFSNTSRSFHWIPYRPSNLKKRPHKLKVSIQQDPEILETQTTPPSSSSAANDSFKNSIWVNPKNPGAARLKKNSSDTRYVRLYRLAKSLTSSFPNSPSDIADALTRFSDDYNGLSEQDAVILLNSMENHETAVICLRWVLQNVKINRATILYNVTMKVMRKCRNWDGAYDLLMEMVESDGRVSPDNITVSTMISCARYCDLPEKAIDLFERMPELGLKPDDITYSAMIDAYGRSGNIDMALNLFDRAHRENWKLDAIAFSTVIRVYGNSGNYDGALNVFEEMKALGVKPNSITYNMLLDSMGRAGRPWLVRTIYREMIETAELIPNRTTYAALIRSYSRSRYSDDALAVYKETKARGMELNVVLYNSLLAMCADIGLMTDAIEIFEDMKRTSNGCRPDSWTYSSLITIYSCRGDVEEAEKALDEMVESGFDPNIFVLTSLIQCYGKAKQIDKVVSTFDHAIQLGIVPDDRFCGCLLNVMTQTPKAELDKVATCIERSNAKLGSLVRHLIEEIPDAERFKLEAEDVLGSLSKDVTSAFCNCLIDICINLNLLERACTLLDIALRLDIYNSLQSRSSTQWSLHVKSLSLGAALTALHVWMNDLVRALEAEEEFPTLLGIHTGHGRHKYSERGLAIVFESHLRELNAPFHESPDKVGWFLTTKSAAKKWLESRRSKPTAAVTGS</sequence>
<protein>
    <submittedName>
        <fullName evidence="6">Pentatricopeptide repeat-containing protein</fullName>
    </submittedName>
</protein>
<dbReference type="Pfam" id="PF01535">
    <property type="entry name" value="PPR"/>
    <property type="match status" value="1"/>
</dbReference>
<evidence type="ECO:0000256" key="4">
    <source>
        <dbReference type="SAM" id="MobiDB-lite"/>
    </source>
</evidence>
<dbReference type="GO" id="GO:0042134">
    <property type="term" value="F:rRNA primary transcript binding"/>
    <property type="evidence" value="ECO:0000318"/>
    <property type="project" value="GO_Central"/>
</dbReference>
<feature type="repeat" description="PPR" evidence="3">
    <location>
        <begin position="284"/>
        <end position="318"/>
    </location>
</feature>
<feature type="region of interest" description="Disordered" evidence="4">
    <location>
        <begin position="61"/>
        <end position="86"/>
    </location>
</feature>
<dbReference type="PROSITE" id="PS51375">
    <property type="entry name" value="PPR"/>
    <property type="match status" value="8"/>
</dbReference>
<dbReference type="PANTHER" id="PTHR47447:SF12">
    <property type="entry name" value="PENTATRICOPEPTIDE REPEAT-CONTAINING PROTEIN ATP4 HOMOLOG, CHLOROPLASTIC"/>
    <property type="match status" value="1"/>
</dbReference>
<dbReference type="InterPro" id="IPR002625">
    <property type="entry name" value="Smr_dom"/>
</dbReference>
<dbReference type="GO" id="GO:0045727">
    <property type="term" value="P:positive regulation of translation"/>
    <property type="evidence" value="ECO:0000318"/>
    <property type="project" value="GO_Central"/>
</dbReference>
<dbReference type="Gene3D" id="1.25.40.10">
    <property type="entry name" value="Tetratricopeptide repeat domain"/>
    <property type="match status" value="3"/>
</dbReference>
<gene>
    <name evidence="6" type="ORF">ZOSMA_54G00150</name>
</gene>
<feature type="compositionally biased region" description="Low complexity" evidence="4">
    <location>
        <begin position="70"/>
        <end position="79"/>
    </location>
</feature>
<feature type="repeat" description="PPR" evidence="3">
    <location>
        <begin position="462"/>
        <end position="496"/>
    </location>
</feature>
<accession>A0A0K9NWD9</accession>
<dbReference type="PANTHER" id="PTHR47447">
    <property type="entry name" value="OS03G0856100 PROTEIN"/>
    <property type="match status" value="1"/>
</dbReference>
<evidence type="ECO:0000313" key="6">
    <source>
        <dbReference type="EMBL" id="KMZ61086.1"/>
    </source>
</evidence>
<dbReference type="InterPro" id="IPR033443">
    <property type="entry name" value="PROP1-like_PPR_dom"/>
</dbReference>
<dbReference type="Pfam" id="PF17177">
    <property type="entry name" value="PPR_long"/>
    <property type="match status" value="1"/>
</dbReference>
<comment type="caution">
    <text evidence="6">The sequence shown here is derived from an EMBL/GenBank/DDBJ whole genome shotgun (WGS) entry which is preliminary data.</text>
</comment>
<dbReference type="Pfam" id="PF12854">
    <property type="entry name" value="PPR_1"/>
    <property type="match status" value="1"/>
</dbReference>
<reference evidence="7" key="1">
    <citation type="journal article" date="2016" name="Nature">
        <title>The genome of the seagrass Zostera marina reveals angiosperm adaptation to the sea.</title>
        <authorList>
            <person name="Olsen J.L."/>
            <person name="Rouze P."/>
            <person name="Verhelst B."/>
            <person name="Lin Y.-C."/>
            <person name="Bayer T."/>
            <person name="Collen J."/>
            <person name="Dattolo E."/>
            <person name="De Paoli E."/>
            <person name="Dittami S."/>
            <person name="Maumus F."/>
            <person name="Michel G."/>
            <person name="Kersting A."/>
            <person name="Lauritano C."/>
            <person name="Lohaus R."/>
            <person name="Toepel M."/>
            <person name="Tonon T."/>
            <person name="Vanneste K."/>
            <person name="Amirebrahimi M."/>
            <person name="Brakel J."/>
            <person name="Bostroem C."/>
            <person name="Chovatia M."/>
            <person name="Grimwood J."/>
            <person name="Jenkins J.W."/>
            <person name="Jueterbock A."/>
            <person name="Mraz A."/>
            <person name="Stam W.T."/>
            <person name="Tice H."/>
            <person name="Bornberg-Bauer E."/>
            <person name="Green P.J."/>
            <person name="Pearson G.A."/>
            <person name="Procaccini G."/>
            <person name="Duarte C.M."/>
            <person name="Schmutz J."/>
            <person name="Reusch T.B.H."/>
            <person name="Van de Peer Y."/>
        </authorList>
    </citation>
    <scope>NUCLEOTIDE SEQUENCE [LARGE SCALE GENOMIC DNA]</scope>
    <source>
        <strain evidence="7">cv. Finnish</strain>
    </source>
</reference>
<organism evidence="6 7">
    <name type="scientific">Zostera marina</name>
    <name type="common">Eelgrass</name>
    <dbReference type="NCBI Taxonomy" id="29655"/>
    <lineage>
        <taxon>Eukaryota</taxon>
        <taxon>Viridiplantae</taxon>
        <taxon>Streptophyta</taxon>
        <taxon>Embryophyta</taxon>
        <taxon>Tracheophyta</taxon>
        <taxon>Spermatophyta</taxon>
        <taxon>Magnoliopsida</taxon>
        <taxon>Liliopsida</taxon>
        <taxon>Zosteraceae</taxon>
        <taxon>Zostera</taxon>
    </lineage>
</organism>
<dbReference type="InterPro" id="IPR002885">
    <property type="entry name" value="PPR_rpt"/>
</dbReference>
<name>A0A0K9NWD9_ZOSMR</name>